<organism evidence="2 3">
    <name type="scientific">Candidatus Venteria ishoeyi</name>
    <dbReference type="NCBI Taxonomy" id="1899563"/>
    <lineage>
        <taxon>Bacteria</taxon>
        <taxon>Pseudomonadati</taxon>
        <taxon>Pseudomonadota</taxon>
        <taxon>Gammaproteobacteria</taxon>
        <taxon>Thiotrichales</taxon>
        <taxon>Thiotrichaceae</taxon>
        <taxon>Venteria</taxon>
    </lineage>
</organism>
<evidence type="ECO:0000313" key="3">
    <source>
        <dbReference type="Proteomes" id="UP000236724"/>
    </source>
</evidence>
<dbReference type="PANTHER" id="PTHR36558:SF1">
    <property type="entry name" value="RESTRICTION ENDONUCLEASE DOMAIN-CONTAINING PROTEIN-RELATED"/>
    <property type="match status" value="1"/>
</dbReference>
<dbReference type="AlphaFoldDB" id="A0A1H6FDZ1"/>
<dbReference type="InterPro" id="IPR012296">
    <property type="entry name" value="Nuclease_put_TT1808"/>
</dbReference>
<dbReference type="Proteomes" id="UP000236724">
    <property type="component" value="Unassembled WGS sequence"/>
</dbReference>
<keyword evidence="3" id="KW-1185">Reference proteome</keyword>
<feature type="domain" description="Putative restriction endonuclease" evidence="1">
    <location>
        <begin position="10"/>
        <end position="58"/>
    </location>
</feature>
<gene>
    <name evidence="2" type="ORF">MBHS_04179</name>
</gene>
<evidence type="ECO:0000259" key="1">
    <source>
        <dbReference type="Pfam" id="PF05685"/>
    </source>
</evidence>
<protein>
    <recommendedName>
        <fullName evidence="1">Putative restriction endonuclease domain-containing protein</fullName>
    </recommendedName>
</protein>
<reference evidence="2 3" key="1">
    <citation type="submission" date="2016-10" db="EMBL/GenBank/DDBJ databases">
        <authorList>
            <person name="de Groot N.N."/>
        </authorList>
    </citation>
    <scope>NUCLEOTIDE SEQUENCE [LARGE SCALE GENOMIC DNA]</scope>
    <source>
        <strain evidence="2">MBHS1</strain>
    </source>
</reference>
<sequence>MTALPKLSPQAYLEQERLSDTKHEYIAGEIFALSGGSFAHNLISANLISTFHNQPQRRRWERGGTRLIPVFMEES</sequence>
<dbReference type="PANTHER" id="PTHR36558">
    <property type="entry name" value="GLR1098 PROTEIN"/>
    <property type="match status" value="1"/>
</dbReference>
<accession>A0A1H6FDZ1</accession>
<evidence type="ECO:0000313" key="2">
    <source>
        <dbReference type="EMBL" id="SEH08288.1"/>
    </source>
</evidence>
<dbReference type="InterPro" id="IPR008538">
    <property type="entry name" value="Uma2"/>
</dbReference>
<dbReference type="RefSeq" id="WP_103921845.1">
    <property type="nucleotide sequence ID" value="NZ_FMSV02000548.1"/>
</dbReference>
<dbReference type="Gene3D" id="3.90.1570.10">
    <property type="entry name" value="tt1808, chain A"/>
    <property type="match status" value="1"/>
</dbReference>
<proteinExistence type="predicted"/>
<dbReference type="Pfam" id="PF05685">
    <property type="entry name" value="Uma2"/>
    <property type="match status" value="1"/>
</dbReference>
<name>A0A1H6FDZ1_9GAMM</name>
<dbReference type="OrthoDB" id="422510at2"/>
<dbReference type="EMBL" id="FMSV02000548">
    <property type="protein sequence ID" value="SEH08288.1"/>
    <property type="molecule type" value="Genomic_DNA"/>
</dbReference>